<dbReference type="CDD" id="cd19956">
    <property type="entry name" value="serpinB"/>
    <property type="match status" value="1"/>
</dbReference>
<dbReference type="InParanoid" id="A0A1S2ZSL1"/>
<evidence type="ECO:0000256" key="8">
    <source>
        <dbReference type="ARBA" id="ARBA00039202"/>
    </source>
</evidence>
<comment type="subunit">
    <text evidence="7">Forms a complex with the monomeric form of beta-tryptase.</text>
</comment>
<evidence type="ECO:0000256" key="5">
    <source>
        <dbReference type="ARBA" id="ARBA00022900"/>
    </source>
</evidence>
<dbReference type="GO" id="GO:0004867">
    <property type="term" value="F:serine-type endopeptidase inhibitor activity"/>
    <property type="evidence" value="ECO:0007669"/>
    <property type="project" value="UniProtKB-KW"/>
</dbReference>
<evidence type="ECO:0000256" key="2">
    <source>
        <dbReference type="ARBA" id="ARBA00006426"/>
    </source>
</evidence>
<protein>
    <recommendedName>
        <fullName evidence="8">Serpin B6</fullName>
    </recommendedName>
</protein>
<dbReference type="OrthoDB" id="671595at2759"/>
<dbReference type="AlphaFoldDB" id="A0A1S2ZSL1"/>
<dbReference type="GO" id="GO:0005615">
    <property type="term" value="C:extracellular space"/>
    <property type="evidence" value="ECO:0007669"/>
    <property type="project" value="InterPro"/>
</dbReference>
<dbReference type="FunFam" id="2.30.39.10:FF:000001">
    <property type="entry name" value="Serpin family B member 2"/>
    <property type="match status" value="1"/>
</dbReference>
<proteinExistence type="inferred from homology"/>
<dbReference type="GO" id="GO:0005737">
    <property type="term" value="C:cytoplasm"/>
    <property type="evidence" value="ECO:0007669"/>
    <property type="project" value="UniProtKB-SubCell"/>
</dbReference>
<dbReference type="InterPro" id="IPR042185">
    <property type="entry name" value="Serpin_sf_2"/>
</dbReference>
<evidence type="ECO:0000256" key="3">
    <source>
        <dbReference type="ARBA" id="ARBA00022490"/>
    </source>
</evidence>
<comment type="subcellular location">
    <subcellularLocation>
        <location evidence="1">Cytoplasm</location>
    </subcellularLocation>
</comment>
<dbReference type="InterPro" id="IPR023796">
    <property type="entry name" value="Serpin_dom"/>
</dbReference>
<organism evidence="10 11">
    <name type="scientific">Erinaceus europaeus</name>
    <name type="common">Western European hedgehog</name>
    <dbReference type="NCBI Taxonomy" id="9365"/>
    <lineage>
        <taxon>Eukaryota</taxon>
        <taxon>Metazoa</taxon>
        <taxon>Chordata</taxon>
        <taxon>Craniata</taxon>
        <taxon>Vertebrata</taxon>
        <taxon>Euteleostomi</taxon>
        <taxon>Mammalia</taxon>
        <taxon>Eutheria</taxon>
        <taxon>Laurasiatheria</taxon>
        <taxon>Eulipotyphla</taxon>
        <taxon>Erinaceidae</taxon>
        <taxon>Erinaceinae</taxon>
        <taxon>Erinaceus</taxon>
    </lineage>
</organism>
<keyword evidence="10" id="KW-1185">Reference proteome</keyword>
<evidence type="ECO:0000256" key="6">
    <source>
        <dbReference type="ARBA" id="ARBA00022990"/>
    </source>
</evidence>
<dbReference type="PROSITE" id="PS00284">
    <property type="entry name" value="SERPIN"/>
    <property type="match status" value="1"/>
</dbReference>
<keyword evidence="5" id="KW-0722">Serine protease inhibitor</keyword>
<evidence type="ECO:0000313" key="11">
    <source>
        <dbReference type="RefSeq" id="XP_007523921.1"/>
    </source>
</evidence>
<keyword evidence="4" id="KW-0646">Protease inhibitor</keyword>
<accession>A0A1S2ZSL1</accession>
<dbReference type="SUPFAM" id="SSF56574">
    <property type="entry name" value="Serpins"/>
    <property type="match status" value="1"/>
</dbReference>
<dbReference type="Proteomes" id="UP001652624">
    <property type="component" value="Chromosome 15"/>
</dbReference>
<evidence type="ECO:0000256" key="4">
    <source>
        <dbReference type="ARBA" id="ARBA00022690"/>
    </source>
</evidence>
<dbReference type="Pfam" id="PF00079">
    <property type="entry name" value="Serpin"/>
    <property type="match status" value="1"/>
</dbReference>
<dbReference type="InterPro" id="IPR042178">
    <property type="entry name" value="Serpin_sf_1"/>
</dbReference>
<dbReference type="Gene3D" id="3.30.497.10">
    <property type="entry name" value="Antithrombin, subunit I, domain 2"/>
    <property type="match status" value="1"/>
</dbReference>
<comment type="similarity">
    <text evidence="2">Belongs to the serpin family. Ov-serpin subfamily.</text>
</comment>
<dbReference type="InterPro" id="IPR000215">
    <property type="entry name" value="Serpin_fam"/>
</dbReference>
<evidence type="ECO:0000313" key="10">
    <source>
        <dbReference type="Proteomes" id="UP001652624"/>
    </source>
</evidence>
<dbReference type="eggNOG" id="KOG2392">
    <property type="taxonomic scope" value="Eukaryota"/>
</dbReference>
<reference evidence="11" key="1">
    <citation type="submission" date="2025-08" db="UniProtKB">
        <authorList>
            <consortium name="RefSeq"/>
        </authorList>
    </citation>
    <scope>IDENTIFICATION</scope>
</reference>
<keyword evidence="3" id="KW-0963">Cytoplasm</keyword>
<dbReference type="Gene3D" id="2.30.39.10">
    <property type="entry name" value="Alpha-1-antitrypsin, domain 1"/>
    <property type="match status" value="1"/>
</dbReference>
<dbReference type="FunFam" id="3.30.497.10:FF:000002">
    <property type="entry name" value="Serpin family B member 6"/>
    <property type="match status" value="1"/>
</dbReference>
<dbReference type="InterPro" id="IPR023795">
    <property type="entry name" value="Serpin_CS"/>
</dbReference>
<evidence type="ECO:0000256" key="7">
    <source>
        <dbReference type="ARBA" id="ARBA00038828"/>
    </source>
</evidence>
<sequence length="378" mass="43383">MDSLSEANGTFAFNLLKKLGEGNSKNIFFSPLSISSALAMVLLGAKGNTAAQMSEALSYNKLRDKDEVIHQGFQALLTEINKPGTQYVLKTASRLFGEKSYDFHPTFKDSCYQFYQAEVENLDLINAAEKSRKHINTWVANKTEDKITEVLPPNSVESLTKLILVNAIYFKGQWFSQFQTERTLEMPFKINEEEEKPVQMMFKSSTLKMNYEEEISTEILVLPYCRKELNMIIMLPDEGVSLEMLEKKLTYEKFLEWTRPNKMYEQESEVLLPRFKLEDNYNMEEVLRSLGMTDAFDLNRADFSGMSPEKDLCLSSVRHKCFLEVNEEGAEAAAASCVVIFFKSGQRTHRFCADHPFLFFIQHSKTNTILFCGRFSSP</sequence>
<dbReference type="InterPro" id="IPR036186">
    <property type="entry name" value="Serpin_sf"/>
</dbReference>
<dbReference type="GeneID" id="103114213"/>
<gene>
    <name evidence="11" type="primary">LOC103114213</name>
</gene>
<evidence type="ECO:0000256" key="1">
    <source>
        <dbReference type="ARBA" id="ARBA00004496"/>
    </source>
</evidence>
<name>A0A1S2ZSL1_ERIEU</name>
<dbReference type="SMART" id="SM00093">
    <property type="entry name" value="SERPIN"/>
    <property type="match status" value="1"/>
</dbReference>
<evidence type="ECO:0000259" key="9">
    <source>
        <dbReference type="SMART" id="SM00093"/>
    </source>
</evidence>
<dbReference type="PANTHER" id="PTHR11461">
    <property type="entry name" value="SERINE PROTEASE INHIBITOR, SERPIN"/>
    <property type="match status" value="1"/>
</dbReference>
<dbReference type="PANTHER" id="PTHR11461:SF204">
    <property type="entry name" value="SERPIN B6"/>
    <property type="match status" value="1"/>
</dbReference>
<keyword evidence="6" id="KW-0007">Acetylation</keyword>
<feature type="domain" description="Serpin" evidence="9">
    <location>
        <begin position="13"/>
        <end position="378"/>
    </location>
</feature>
<dbReference type="RefSeq" id="XP_007523921.1">
    <property type="nucleotide sequence ID" value="XM_007523859.2"/>
</dbReference>